<feature type="binding site" evidence="9">
    <location>
        <begin position="66"/>
        <end position="70"/>
    </location>
    <ligand>
        <name>GTP</name>
        <dbReference type="ChEBI" id="CHEBI:37565"/>
    </ligand>
</feature>
<evidence type="ECO:0000256" key="6">
    <source>
        <dbReference type="ARBA" id="ARBA00022833"/>
    </source>
</evidence>
<feature type="binding site" evidence="9">
    <location>
        <position position="172"/>
    </location>
    <ligand>
        <name>GTP</name>
        <dbReference type="ChEBI" id="CHEBI:37565"/>
    </ligand>
</feature>
<feature type="active site" description="Proton acceptor" evidence="9">
    <location>
        <position position="144"/>
    </location>
</feature>
<dbReference type="SUPFAM" id="SSF53597">
    <property type="entry name" value="Dihydrofolate reductase-like"/>
    <property type="match status" value="1"/>
</dbReference>
<evidence type="ECO:0000256" key="9">
    <source>
        <dbReference type="HAMAP-Rule" id="MF_00179"/>
    </source>
</evidence>
<feature type="binding site" evidence="9">
    <location>
        <begin position="110"/>
        <end position="112"/>
    </location>
    <ligand>
        <name>GTP</name>
        <dbReference type="ChEBI" id="CHEBI:37565"/>
    </ligand>
</feature>
<protein>
    <recommendedName>
        <fullName evidence="9">GTP cyclohydrolase-2</fullName>
        <ecNumber evidence="9">3.5.4.25</ecNumber>
    </recommendedName>
    <alternativeName>
        <fullName evidence="9">GTP cyclohydrolase II</fullName>
    </alternativeName>
</protein>
<keyword evidence="3 9" id="KW-0479">Metal-binding</keyword>
<evidence type="ECO:0000256" key="8">
    <source>
        <dbReference type="ARBA" id="ARBA00049295"/>
    </source>
</evidence>
<dbReference type="Pfam" id="PF01872">
    <property type="entry name" value="RibD_C"/>
    <property type="match status" value="1"/>
</dbReference>
<gene>
    <name evidence="9 12" type="primary">ribA</name>
    <name evidence="12" type="ORF">H9624_15465</name>
</gene>
<evidence type="ECO:0000256" key="4">
    <source>
        <dbReference type="ARBA" id="ARBA00022741"/>
    </source>
</evidence>
<keyword evidence="7 9" id="KW-0342">GTP-binding</keyword>
<feature type="binding site" evidence="9">
    <location>
        <position position="87"/>
    </location>
    <ligand>
        <name>GTP</name>
        <dbReference type="ChEBI" id="CHEBI:37565"/>
    </ligand>
</feature>
<comment type="catalytic activity">
    <reaction evidence="8 9">
        <text>GTP + 4 H2O = 2,5-diamino-6-hydroxy-4-(5-phosphoribosylamino)-pyrimidine + formate + 2 phosphate + 3 H(+)</text>
        <dbReference type="Rhea" id="RHEA:23704"/>
        <dbReference type="ChEBI" id="CHEBI:15377"/>
        <dbReference type="ChEBI" id="CHEBI:15378"/>
        <dbReference type="ChEBI" id="CHEBI:15740"/>
        <dbReference type="ChEBI" id="CHEBI:37565"/>
        <dbReference type="ChEBI" id="CHEBI:43474"/>
        <dbReference type="ChEBI" id="CHEBI:58614"/>
        <dbReference type="EC" id="3.5.4.25"/>
    </reaction>
</comment>
<dbReference type="InterPro" id="IPR024072">
    <property type="entry name" value="DHFR-like_dom_sf"/>
</dbReference>
<feature type="binding site" evidence="9">
    <location>
        <position position="132"/>
    </location>
    <ligand>
        <name>GTP</name>
        <dbReference type="ChEBI" id="CHEBI:37565"/>
    </ligand>
</feature>
<keyword evidence="6 9" id="KW-0862">Zinc</keyword>
<dbReference type="InterPro" id="IPR036144">
    <property type="entry name" value="RibA-like_sf"/>
</dbReference>
<feature type="active site" description="Nucleophile" evidence="9">
    <location>
        <position position="146"/>
    </location>
</feature>
<dbReference type="CDD" id="cd00641">
    <property type="entry name" value="GTP_cyclohydro2"/>
    <property type="match status" value="1"/>
</dbReference>
<evidence type="ECO:0000313" key="13">
    <source>
        <dbReference type="Proteomes" id="UP000661894"/>
    </source>
</evidence>
<feature type="binding site" evidence="9">
    <location>
        <position position="82"/>
    </location>
    <ligand>
        <name>Zn(2+)</name>
        <dbReference type="ChEBI" id="CHEBI:29105"/>
        <note>catalytic</note>
    </ligand>
</feature>
<reference evidence="12 13" key="1">
    <citation type="submission" date="2020-08" db="EMBL/GenBank/DDBJ databases">
        <title>A Genomic Blueprint of the Chicken Gut Microbiome.</title>
        <authorList>
            <person name="Gilroy R."/>
            <person name="Ravi A."/>
            <person name="Getino M."/>
            <person name="Pursley I."/>
            <person name="Horton D.L."/>
            <person name="Alikhan N.-F."/>
            <person name="Baker D."/>
            <person name="Gharbi K."/>
            <person name="Hall N."/>
            <person name="Watson M."/>
            <person name="Adriaenssens E.M."/>
            <person name="Foster-Nyarko E."/>
            <person name="Jarju S."/>
            <person name="Secka A."/>
            <person name="Antonio M."/>
            <person name="Oren A."/>
            <person name="Chaudhuri R."/>
            <person name="La Ragione R.M."/>
            <person name="Hildebrand F."/>
            <person name="Pallen M.J."/>
        </authorList>
    </citation>
    <scope>NUCLEOTIDE SEQUENCE [LARGE SCALE GENOMIC DNA]</scope>
    <source>
        <strain evidence="12 13">Sa1BUA1</strain>
    </source>
</reference>
<dbReference type="NCBIfam" id="NF001591">
    <property type="entry name" value="PRK00393.1"/>
    <property type="match status" value="1"/>
</dbReference>
<keyword evidence="4 9" id="KW-0547">Nucleotide-binding</keyword>
<dbReference type="SUPFAM" id="SSF142695">
    <property type="entry name" value="RibA-like"/>
    <property type="match status" value="1"/>
</dbReference>
<dbReference type="EC" id="3.5.4.25" evidence="9"/>
<dbReference type="PANTHER" id="PTHR21327">
    <property type="entry name" value="GTP CYCLOHYDROLASE II-RELATED"/>
    <property type="match status" value="1"/>
</dbReference>
<feature type="binding site" evidence="9">
    <location>
        <position position="71"/>
    </location>
    <ligand>
        <name>Zn(2+)</name>
        <dbReference type="ChEBI" id="CHEBI:29105"/>
        <note>catalytic</note>
    </ligand>
</feature>
<dbReference type="EMBL" id="JACSPO010000016">
    <property type="protein sequence ID" value="MBD8063717.1"/>
    <property type="molecule type" value="Genomic_DNA"/>
</dbReference>
<dbReference type="HAMAP" id="MF_00179">
    <property type="entry name" value="RibA"/>
    <property type="match status" value="1"/>
</dbReference>
<feature type="binding site" evidence="9">
    <location>
        <position position="84"/>
    </location>
    <ligand>
        <name>Zn(2+)</name>
        <dbReference type="ChEBI" id="CHEBI:29105"/>
        <note>catalytic</note>
    </ligand>
</feature>
<feature type="domain" description="Bacterial bifunctional deaminase-reductase C-terminal" evidence="11">
    <location>
        <begin position="254"/>
        <end position="427"/>
    </location>
</feature>
<name>A0ABR8Z5V2_9MICO</name>
<feature type="domain" description="GTP cyclohydrolase II" evidence="10">
    <location>
        <begin position="20"/>
        <end position="187"/>
    </location>
</feature>
<evidence type="ECO:0000256" key="5">
    <source>
        <dbReference type="ARBA" id="ARBA00022801"/>
    </source>
</evidence>
<comment type="function">
    <text evidence="9">Catalyzes the conversion of GTP to 2,5-diamino-6-ribosylamino-4(3H)-pyrimidinone 5'-phosphate (DARP), formate and pyrophosphate.</text>
</comment>
<evidence type="ECO:0000259" key="10">
    <source>
        <dbReference type="Pfam" id="PF00925"/>
    </source>
</evidence>
<dbReference type="Gene3D" id="3.40.50.10990">
    <property type="entry name" value="GTP cyclohydrolase II"/>
    <property type="match status" value="1"/>
</dbReference>
<evidence type="ECO:0000313" key="12">
    <source>
        <dbReference type="EMBL" id="MBD8063717.1"/>
    </source>
</evidence>
<keyword evidence="5 9" id="KW-0378">Hydrolase</keyword>
<evidence type="ECO:0000256" key="3">
    <source>
        <dbReference type="ARBA" id="ARBA00022723"/>
    </source>
</evidence>
<comment type="cofactor">
    <cofactor evidence="9">
        <name>Zn(2+)</name>
        <dbReference type="ChEBI" id="CHEBI:29105"/>
    </cofactor>
    <text evidence="9">Binds 1 zinc ion per subunit.</text>
</comment>
<dbReference type="InterPro" id="IPR002734">
    <property type="entry name" value="RibDG_C"/>
</dbReference>
<evidence type="ECO:0000256" key="7">
    <source>
        <dbReference type="ARBA" id="ARBA00023134"/>
    </source>
</evidence>
<dbReference type="NCBIfam" id="TIGR00505">
    <property type="entry name" value="ribA"/>
    <property type="match status" value="1"/>
</dbReference>
<organism evidence="12 13">
    <name type="scientific">Oceanitalea stevensii</name>
    <dbReference type="NCBI Taxonomy" id="2763072"/>
    <lineage>
        <taxon>Bacteria</taxon>
        <taxon>Bacillati</taxon>
        <taxon>Actinomycetota</taxon>
        <taxon>Actinomycetes</taxon>
        <taxon>Micrococcales</taxon>
        <taxon>Bogoriellaceae</taxon>
        <taxon>Georgenia</taxon>
    </lineage>
</organism>
<dbReference type="Proteomes" id="UP000661894">
    <property type="component" value="Unassembled WGS sequence"/>
</dbReference>
<accession>A0ABR8Z5V2</accession>
<dbReference type="InterPro" id="IPR032677">
    <property type="entry name" value="GTP_cyclohydro_II"/>
</dbReference>
<dbReference type="RefSeq" id="WP_251840812.1">
    <property type="nucleotide sequence ID" value="NZ_JACSPO010000016.1"/>
</dbReference>
<keyword evidence="2 9" id="KW-0686">Riboflavin biosynthesis</keyword>
<sequence>MSQLEERAEPLAAQPPAVVEREVETVLPTRHGAFRMLGFRDVTGTEHVALVMGLTEPDPLDAPLVRVHSECLTGDAFGSWRCDCGEQLDAALAAVAAEGEGAVVYVRGHEGRGIGLLEKLRAYALQDLGADTVDANLALGHSADARSYDQSAAILHDLGVHRIRLLSSNPAKEEALSALGVDVVERVSLIVPAHPENEAYLATKRERMRHDRPRADDAWDALLGGAVPAVTPDDPAHELVERYGPLVALGSHAVVAQLGQSLDGFIASRTGDAEFVTGEEDREHLHRLRALVDAVVVGVGTVTADDCRLTVRAVPGHHPVRVVLDPRARTPLASHVLTDGAAPTLWLVGPGAVVPDDLPGHVHVVRLDDDGPAAPARVLELLRERGLGRVLVEGGGRVVSAFLDAGVLDRLFLTTAPVLIGDGVPGVRFTGSDLLADAVRTRTRRFLLGEDVCTELDLRALRSARAETAP</sequence>
<dbReference type="GO" id="GO:0003935">
    <property type="term" value="F:GTP cyclohydrolase II activity"/>
    <property type="evidence" value="ECO:0007669"/>
    <property type="project" value="UniProtKB-EC"/>
</dbReference>
<evidence type="ECO:0000259" key="11">
    <source>
        <dbReference type="Pfam" id="PF01872"/>
    </source>
</evidence>
<comment type="similarity">
    <text evidence="9">Belongs to the GTP cyclohydrolase II family.</text>
</comment>
<dbReference type="InterPro" id="IPR000926">
    <property type="entry name" value="RibA"/>
</dbReference>
<dbReference type="PANTHER" id="PTHR21327:SF18">
    <property type="entry name" value="3,4-DIHYDROXY-2-BUTANONE 4-PHOSPHATE SYNTHASE"/>
    <property type="match status" value="1"/>
</dbReference>
<dbReference type="Pfam" id="PF00925">
    <property type="entry name" value="GTP_cyclohydro2"/>
    <property type="match status" value="1"/>
</dbReference>
<feature type="binding site" evidence="9">
    <location>
        <position position="167"/>
    </location>
    <ligand>
        <name>GTP</name>
        <dbReference type="ChEBI" id="CHEBI:37565"/>
    </ligand>
</feature>
<evidence type="ECO:0000256" key="1">
    <source>
        <dbReference type="ARBA" id="ARBA00004853"/>
    </source>
</evidence>
<evidence type="ECO:0000256" key="2">
    <source>
        <dbReference type="ARBA" id="ARBA00022619"/>
    </source>
</evidence>
<comment type="caution">
    <text evidence="12">The sequence shown here is derived from an EMBL/GenBank/DDBJ whole genome shotgun (WGS) entry which is preliminary data.</text>
</comment>
<keyword evidence="13" id="KW-1185">Reference proteome</keyword>
<proteinExistence type="inferred from homology"/>
<comment type="pathway">
    <text evidence="1 9">Cofactor biosynthesis; riboflavin biosynthesis; 5-amino-6-(D-ribitylamino)uracil from GTP: step 1/4.</text>
</comment>
<dbReference type="Gene3D" id="3.40.430.10">
    <property type="entry name" value="Dihydrofolate Reductase, subunit A"/>
    <property type="match status" value="1"/>
</dbReference>